<protein>
    <recommendedName>
        <fullName evidence="4">Aminodeoxychorismate lyase</fullName>
    </recommendedName>
</protein>
<dbReference type="FunCoup" id="G8JSR8">
    <property type="interactions" value="114"/>
</dbReference>
<dbReference type="InParanoid" id="G8JSR8"/>
<keyword evidence="3" id="KW-1185">Reference proteome</keyword>
<dbReference type="RefSeq" id="XP_003646607.1">
    <property type="nucleotide sequence ID" value="XM_003646559.1"/>
</dbReference>
<proteinExistence type="inferred from homology"/>
<dbReference type="GeneID" id="11470257"/>
<accession>G8JSR8</accession>
<dbReference type="GO" id="GO:0008696">
    <property type="term" value="F:4-amino-4-deoxychorismate lyase activity"/>
    <property type="evidence" value="ECO:0007669"/>
    <property type="project" value="EnsemblFungi"/>
</dbReference>
<reference evidence="3" key="1">
    <citation type="journal article" date="2012" name="G3 (Bethesda)">
        <title>Pichia sorbitophila, an interspecies yeast hybrid reveals early steps of genome resolution following polyploidization.</title>
        <authorList>
            <person name="Leh Louis V."/>
            <person name="Despons L."/>
            <person name="Friedrich A."/>
            <person name="Martin T."/>
            <person name="Durrens P."/>
            <person name="Casaregola S."/>
            <person name="Neuveglise C."/>
            <person name="Fairhead C."/>
            <person name="Marck C."/>
            <person name="Cruz J.A."/>
            <person name="Straub M.L."/>
            <person name="Kugler V."/>
            <person name="Sacerdot C."/>
            <person name="Uzunov Z."/>
            <person name="Thierry A."/>
            <person name="Weiss S."/>
            <person name="Bleykasten C."/>
            <person name="De Montigny J."/>
            <person name="Jacques N."/>
            <person name="Jung P."/>
            <person name="Lemaire M."/>
            <person name="Mallet S."/>
            <person name="Morel G."/>
            <person name="Richard G.F."/>
            <person name="Sarkar A."/>
            <person name="Savel G."/>
            <person name="Schacherer J."/>
            <person name="Seret M.L."/>
            <person name="Talla E."/>
            <person name="Samson G."/>
            <person name="Jubin C."/>
            <person name="Poulain J."/>
            <person name="Vacherie B."/>
            <person name="Barbe V."/>
            <person name="Pelletier E."/>
            <person name="Sherman D.J."/>
            <person name="Westhof E."/>
            <person name="Weissenbach J."/>
            <person name="Baret P.V."/>
            <person name="Wincker P."/>
            <person name="Gaillardin C."/>
            <person name="Dujon B."/>
            <person name="Souciet J.L."/>
        </authorList>
    </citation>
    <scope>NUCLEOTIDE SEQUENCE [LARGE SCALE GENOMIC DNA]</scope>
    <source>
        <strain evidence="3">CBS 270.75 / DBVPG 7215 / KCTC 17166 / NRRL Y-17582</strain>
    </source>
</reference>
<dbReference type="AlphaFoldDB" id="G8JSR8"/>
<dbReference type="Pfam" id="PF01063">
    <property type="entry name" value="Aminotran_4"/>
    <property type="match status" value="1"/>
</dbReference>
<dbReference type="GO" id="GO:0046656">
    <property type="term" value="P:folic acid biosynthetic process"/>
    <property type="evidence" value="ECO:0007669"/>
    <property type="project" value="EnsemblFungi"/>
</dbReference>
<dbReference type="InterPro" id="IPR043132">
    <property type="entry name" value="BCAT-like_C"/>
</dbReference>
<organism evidence="2 3">
    <name type="scientific">Eremothecium cymbalariae (strain CBS 270.75 / DBVPG 7215 / KCTC 17166 / NRRL Y-17582)</name>
    <name type="common">Yeast</name>
    <dbReference type="NCBI Taxonomy" id="931890"/>
    <lineage>
        <taxon>Eukaryota</taxon>
        <taxon>Fungi</taxon>
        <taxon>Dikarya</taxon>
        <taxon>Ascomycota</taxon>
        <taxon>Saccharomycotina</taxon>
        <taxon>Saccharomycetes</taxon>
        <taxon>Saccharomycetales</taxon>
        <taxon>Saccharomycetaceae</taxon>
        <taxon>Eremothecium</taxon>
    </lineage>
</organism>
<dbReference type="Proteomes" id="UP000006790">
    <property type="component" value="Chromosome 4"/>
</dbReference>
<name>G8JSR8_ERECY</name>
<dbReference type="eggNOG" id="ENOG502QQMK">
    <property type="taxonomic scope" value="Eukaryota"/>
</dbReference>
<dbReference type="Gene3D" id="3.20.10.10">
    <property type="entry name" value="D-amino Acid Aminotransferase, subunit A, domain 2"/>
    <property type="match status" value="1"/>
</dbReference>
<dbReference type="InterPro" id="IPR036038">
    <property type="entry name" value="Aminotransferase-like"/>
</dbReference>
<evidence type="ECO:0000313" key="3">
    <source>
        <dbReference type="Proteomes" id="UP000006790"/>
    </source>
</evidence>
<dbReference type="HOGENOM" id="CLU_020844_6_0_1"/>
<dbReference type="OMA" id="CYKMRVL"/>
<evidence type="ECO:0008006" key="4">
    <source>
        <dbReference type="Google" id="ProtNLM"/>
    </source>
</evidence>
<dbReference type="STRING" id="931890.G8JSR8"/>
<comment type="similarity">
    <text evidence="1">Belongs to the class-IV pyridoxal-phosphate-dependent aminotransferase family.</text>
</comment>
<dbReference type="InterPro" id="IPR001544">
    <property type="entry name" value="Aminotrans_IV"/>
</dbReference>
<dbReference type="KEGG" id="erc:Ecym_4778"/>
<dbReference type="OrthoDB" id="5288718at2759"/>
<dbReference type="PANTHER" id="PTHR42743">
    <property type="entry name" value="AMINO-ACID AMINOTRANSFERASE"/>
    <property type="match status" value="1"/>
</dbReference>
<dbReference type="PANTHER" id="PTHR42743:SF11">
    <property type="entry name" value="AMINODEOXYCHORISMATE LYASE"/>
    <property type="match status" value="1"/>
</dbReference>
<dbReference type="EMBL" id="CP002500">
    <property type="protein sequence ID" value="AET39790.1"/>
    <property type="molecule type" value="Genomic_DNA"/>
</dbReference>
<dbReference type="SUPFAM" id="SSF56752">
    <property type="entry name" value="D-aminoacid aminotransferase-like PLP-dependent enzymes"/>
    <property type="match status" value="1"/>
</dbReference>
<evidence type="ECO:0000256" key="1">
    <source>
        <dbReference type="ARBA" id="ARBA00009320"/>
    </source>
</evidence>
<evidence type="ECO:0000313" key="2">
    <source>
        <dbReference type="EMBL" id="AET39790.1"/>
    </source>
</evidence>
<gene>
    <name evidence="2" type="ordered locus">Ecym_4778</name>
</gene>
<sequence length="381" mass="43529">MSAHNTSVAEVVEYVKKNIIDPNFENVEEFEILSTIRYDPNLTHVLPVTTQLDFDIRFDFLKNDSSSVVSAVSGNVLFNEDFLNDGNDNAVHDPLSELLFLLEQPLKAGYTSLVPSSSKMDLKSTYEERFFLLKEHHQRLNLTMSYFDWDFEIPFSLLLDKLIEALPLACAESDEENISLSRRMELLLSMNQSYKMRVLISRGGNMKIEAYPLQTETAEPNDKQQYFINTLLSGFLTNGPVWDVYIDTQTIVISPFTTFKTTKRQHYNESRTRMTEMASRIGNPNNKTEILVYNEAFQLLEGSITSVAVKNYINEKEYRYVAPFLASGCLCGVMRHFLIQKGLVQEEAIDIRDISVGDEVLIFNSVMGCVKGIIKNNPTRK</sequence>
<dbReference type="InterPro" id="IPR050571">
    <property type="entry name" value="Class-IV_PLP-Dep_Aminotrnsfr"/>
</dbReference>